<dbReference type="InterPro" id="IPR023187">
    <property type="entry name" value="Tscrpt_reg_MarR-type_CS"/>
</dbReference>
<keyword evidence="3" id="KW-0804">Transcription</keyword>
<dbReference type="InterPro" id="IPR036388">
    <property type="entry name" value="WH-like_DNA-bd_sf"/>
</dbReference>
<keyword evidence="2" id="KW-0238">DNA-binding</keyword>
<evidence type="ECO:0000259" key="4">
    <source>
        <dbReference type="PROSITE" id="PS50995"/>
    </source>
</evidence>
<keyword evidence="6" id="KW-1185">Reference proteome</keyword>
<organism evidence="5 6">
    <name type="scientific">Pseudonocardia alni subsp. carboxydivorans</name>
    <dbReference type="NCBI Taxonomy" id="415010"/>
    <lineage>
        <taxon>Bacteria</taxon>
        <taxon>Bacillati</taxon>
        <taxon>Actinomycetota</taxon>
        <taxon>Actinomycetes</taxon>
        <taxon>Pseudonocardiales</taxon>
        <taxon>Pseudonocardiaceae</taxon>
        <taxon>Pseudonocardia</taxon>
    </lineage>
</organism>
<dbReference type="Pfam" id="PF12802">
    <property type="entry name" value="MarR_2"/>
    <property type="match status" value="1"/>
</dbReference>
<protein>
    <submittedName>
        <fullName evidence="5">MarR family transcriptional regulator</fullName>
    </submittedName>
</protein>
<dbReference type="Gene3D" id="1.10.10.10">
    <property type="entry name" value="Winged helix-like DNA-binding domain superfamily/Winged helix DNA-binding domain"/>
    <property type="match status" value="1"/>
</dbReference>
<evidence type="ECO:0000313" key="5">
    <source>
        <dbReference type="EMBL" id="MEK6466021.1"/>
    </source>
</evidence>
<dbReference type="PRINTS" id="PR00598">
    <property type="entry name" value="HTHMARR"/>
</dbReference>
<dbReference type="InterPro" id="IPR039422">
    <property type="entry name" value="MarR/SlyA-like"/>
</dbReference>
<accession>A0ABU9AHZ4</accession>
<dbReference type="SUPFAM" id="SSF46785">
    <property type="entry name" value="Winged helix' DNA-binding domain"/>
    <property type="match status" value="1"/>
</dbReference>
<name>A0ABU9AHZ4_PSEA5</name>
<dbReference type="Proteomes" id="UP001367513">
    <property type="component" value="Unassembled WGS sequence"/>
</dbReference>
<evidence type="ECO:0000256" key="3">
    <source>
        <dbReference type="ARBA" id="ARBA00023163"/>
    </source>
</evidence>
<evidence type="ECO:0000256" key="1">
    <source>
        <dbReference type="ARBA" id="ARBA00023015"/>
    </source>
</evidence>
<gene>
    <name evidence="5" type="ORF">WG925_19965</name>
</gene>
<dbReference type="PROSITE" id="PS01117">
    <property type="entry name" value="HTH_MARR_1"/>
    <property type="match status" value="1"/>
</dbReference>
<dbReference type="InterPro" id="IPR036390">
    <property type="entry name" value="WH_DNA-bd_sf"/>
</dbReference>
<dbReference type="EMBL" id="JBBPIX010000011">
    <property type="protein sequence ID" value="MEK6466021.1"/>
    <property type="molecule type" value="Genomic_DNA"/>
</dbReference>
<comment type="caution">
    <text evidence="5">The sequence shown here is derived from an EMBL/GenBank/DDBJ whole genome shotgun (WGS) entry which is preliminary data.</text>
</comment>
<dbReference type="PANTHER" id="PTHR33164:SF64">
    <property type="entry name" value="TRANSCRIPTIONAL REGULATOR SLYA"/>
    <property type="match status" value="1"/>
</dbReference>
<feature type="domain" description="HTH marR-type" evidence="4">
    <location>
        <begin position="8"/>
        <end position="140"/>
    </location>
</feature>
<evidence type="ECO:0000313" key="6">
    <source>
        <dbReference type="Proteomes" id="UP001367513"/>
    </source>
</evidence>
<dbReference type="PROSITE" id="PS50995">
    <property type="entry name" value="HTH_MARR_2"/>
    <property type="match status" value="1"/>
</dbReference>
<evidence type="ECO:0000256" key="2">
    <source>
        <dbReference type="ARBA" id="ARBA00023125"/>
    </source>
</evidence>
<reference evidence="5 6" key="1">
    <citation type="submission" date="2024-03" db="EMBL/GenBank/DDBJ databases">
        <title>Draft genome sequence of Pseudonocardia carboxydivorans JCM 14827.</title>
        <authorList>
            <person name="Duangmal K."/>
        </authorList>
    </citation>
    <scope>NUCLEOTIDE SEQUENCE [LARGE SCALE GENOMIC DNA]</scope>
    <source>
        <strain evidence="5 6">JCM 14827</strain>
    </source>
</reference>
<sequence length="147" mass="15739">MTPERRCAEALGRLLLRDTRTGLHTALTSDIDGLDATTYPVLSGLARLGDGVSTTELAAAVGLERSVTSRHVSALEAHGLLRRHPHAADRRAVAVALTDRGRAAVERARGRLDARLTDLLSALDRSEADRFATVLDGLVEGLRDPGR</sequence>
<dbReference type="RefSeq" id="WP_346102057.1">
    <property type="nucleotide sequence ID" value="NZ_BAAAOD010000005.1"/>
</dbReference>
<dbReference type="SMART" id="SM00347">
    <property type="entry name" value="HTH_MARR"/>
    <property type="match status" value="1"/>
</dbReference>
<keyword evidence="1" id="KW-0805">Transcription regulation</keyword>
<dbReference type="InterPro" id="IPR000835">
    <property type="entry name" value="HTH_MarR-typ"/>
</dbReference>
<proteinExistence type="predicted"/>
<dbReference type="PANTHER" id="PTHR33164">
    <property type="entry name" value="TRANSCRIPTIONAL REGULATOR, MARR FAMILY"/>
    <property type="match status" value="1"/>
</dbReference>